<dbReference type="Proteomes" id="UP000076744">
    <property type="component" value="Unassembled WGS sequence"/>
</dbReference>
<dbReference type="EMBL" id="AZHB01000018">
    <property type="protein sequence ID" value="OAA58243.1"/>
    <property type="molecule type" value="Genomic_DNA"/>
</dbReference>
<comment type="caution">
    <text evidence="2">The sequence shown here is derived from an EMBL/GenBank/DDBJ whole genome shotgun (WGS) entry which is preliminary data.</text>
</comment>
<organism evidence="2 3">
    <name type="scientific">Cordyceps fumosorosea (strain ARSEF 2679)</name>
    <name type="common">Isaria fumosorosea</name>
    <dbReference type="NCBI Taxonomy" id="1081104"/>
    <lineage>
        <taxon>Eukaryota</taxon>
        <taxon>Fungi</taxon>
        <taxon>Dikarya</taxon>
        <taxon>Ascomycota</taxon>
        <taxon>Pezizomycotina</taxon>
        <taxon>Sordariomycetes</taxon>
        <taxon>Hypocreomycetidae</taxon>
        <taxon>Hypocreales</taxon>
        <taxon>Cordycipitaceae</taxon>
        <taxon>Cordyceps</taxon>
    </lineage>
</organism>
<keyword evidence="1" id="KW-0732">Signal</keyword>
<feature type="chain" id="PRO_5007891751" evidence="1">
    <location>
        <begin position="19"/>
        <end position="80"/>
    </location>
</feature>
<dbReference type="OrthoDB" id="10500920at2759"/>
<reference evidence="2 3" key="1">
    <citation type="journal article" date="2016" name="Genome Biol. Evol.">
        <title>Divergent and convergent evolution of fungal pathogenicity.</title>
        <authorList>
            <person name="Shang Y."/>
            <person name="Xiao G."/>
            <person name="Zheng P."/>
            <person name="Cen K."/>
            <person name="Zhan S."/>
            <person name="Wang C."/>
        </authorList>
    </citation>
    <scope>NUCLEOTIDE SEQUENCE [LARGE SCALE GENOMIC DNA]</scope>
    <source>
        <strain evidence="2 3">ARSEF 2679</strain>
    </source>
</reference>
<evidence type="ECO:0000313" key="3">
    <source>
        <dbReference type="Proteomes" id="UP000076744"/>
    </source>
</evidence>
<feature type="signal peptide" evidence="1">
    <location>
        <begin position="1"/>
        <end position="18"/>
    </location>
</feature>
<dbReference type="GeneID" id="30023074"/>
<evidence type="ECO:0000313" key="2">
    <source>
        <dbReference type="EMBL" id="OAA58243.1"/>
    </source>
</evidence>
<keyword evidence="3" id="KW-1185">Reference proteome</keyword>
<proteinExistence type="predicted"/>
<protein>
    <submittedName>
        <fullName evidence="2">Uncharacterized protein</fullName>
    </submittedName>
</protein>
<dbReference type="AlphaFoldDB" id="A0A167R3P9"/>
<name>A0A167R3P9_CORFA</name>
<sequence length="80" mass="8131">MVRITVAALLAFVAIASASSPVFSDGVSVSARADEAADKAGAEAAPAPEDLKQLDTLIDAVQTFQDMLKNLKQDAGGAAQ</sequence>
<gene>
    <name evidence="2" type="ORF">ISF_06782</name>
</gene>
<accession>A0A167R3P9</accession>
<dbReference type="RefSeq" id="XP_018702426.1">
    <property type="nucleotide sequence ID" value="XM_018850386.1"/>
</dbReference>
<evidence type="ECO:0000256" key="1">
    <source>
        <dbReference type="SAM" id="SignalP"/>
    </source>
</evidence>